<dbReference type="EMBL" id="LS483426">
    <property type="protein sequence ID" value="SQH25016.1"/>
    <property type="molecule type" value="Genomic_DNA"/>
</dbReference>
<feature type="transmembrane region" description="Helical" evidence="1">
    <location>
        <begin position="50"/>
        <end position="75"/>
    </location>
</feature>
<keyword evidence="1" id="KW-0472">Membrane</keyword>
<feature type="transmembrane region" description="Helical" evidence="1">
    <location>
        <begin position="26"/>
        <end position="44"/>
    </location>
</feature>
<sequence>MNINRIQNCHYQAARHPNLYRVRVRLTVYFGTLMLWLIWALYALSSITAVGLLFTSPFVGVFLLFFATPTAWYLLRFMLTMPTYEPPRGICALESQYPTLYAQMRDIAQKIQQKPAHRIHFIDNVDASLHCQPRWCGWLGMRNTLVLGVPVIAALNQEQLRSVIARQLAFAPFNHLSVTIDKHCTRWRWAQDYLTENRSIFRFIMPHFMAYFDDIVHPLSHQNSFAAERVAAAATSVNAIAQARGNIQLAGDYEREYWQKFWQQTDHVGKPEPMPFQDLIAQLCRLPDYCADLSQRLNQLMQARSTVDDQIPALRDAYEELGVYSRLRWATDKDSALLWLDERLPNLIQQMNQTWWENAADNWQESYDEATQEQNRLIELQNQTEPLSLDESIEQALLTERYRDKAAALPLFYALYQREPSAKHAFHYGRVLLAQNNADGILYLRQCRADTQDRSFAAASWLVEAQYHGENGRTDAANSCEQAFVKQREQDELNQHQRNHIEAFDEFQTARLSDDERQTWQQRFAQIKNVKRVYWVEKADLVQPEQPFYVIVFEMQFTLIASERAEIAEQVSKQLAEQLQTLAHDWILLNPKALPDRTWYRIRQVEKGLLYQKSKHGKNRKLW</sequence>
<evidence type="ECO:0000313" key="2">
    <source>
        <dbReference type="EMBL" id="SQH25016.1"/>
    </source>
</evidence>
<keyword evidence="1" id="KW-1133">Transmembrane helix</keyword>
<keyword evidence="1" id="KW-0812">Transmembrane</keyword>
<name>A0AAX2J464_KINKI</name>
<dbReference type="Proteomes" id="UP000248598">
    <property type="component" value="Chromosome 1"/>
</dbReference>
<proteinExistence type="predicted"/>
<gene>
    <name evidence="2" type="ORF">NCTC10529_01211</name>
</gene>
<evidence type="ECO:0000256" key="1">
    <source>
        <dbReference type="SAM" id="Phobius"/>
    </source>
</evidence>
<reference evidence="2 3" key="1">
    <citation type="submission" date="2018-06" db="EMBL/GenBank/DDBJ databases">
        <authorList>
            <consortium name="Pathogen Informatics"/>
            <person name="Doyle S."/>
        </authorList>
    </citation>
    <scope>NUCLEOTIDE SEQUENCE [LARGE SCALE GENOMIC DNA]</scope>
    <source>
        <strain evidence="2 3">NCTC10529</strain>
    </source>
</reference>
<evidence type="ECO:0000313" key="3">
    <source>
        <dbReference type="Proteomes" id="UP000248598"/>
    </source>
</evidence>
<organism evidence="2 3">
    <name type="scientific">Kingella kingae</name>
    <dbReference type="NCBI Taxonomy" id="504"/>
    <lineage>
        <taxon>Bacteria</taxon>
        <taxon>Pseudomonadati</taxon>
        <taxon>Pseudomonadota</taxon>
        <taxon>Betaproteobacteria</taxon>
        <taxon>Neisseriales</taxon>
        <taxon>Neisseriaceae</taxon>
        <taxon>Kingella</taxon>
    </lineage>
</organism>
<dbReference type="GeneID" id="93262498"/>
<dbReference type="AlphaFoldDB" id="A0AAX2J464"/>
<accession>A0AAX2J464</accession>
<protein>
    <submittedName>
        <fullName evidence="2">Uncharacterized protein</fullName>
    </submittedName>
</protein>
<dbReference type="RefSeq" id="WP_032827624.1">
    <property type="nucleotide sequence ID" value="NZ_CP091518.1"/>
</dbReference>